<name>A0A5N6RES7_9ROSI</name>
<sequence length="156" mass="17322">MKGSSGIVNKARSDSKECHLDCLLNELEGDVIHSHVGRWDGEVVAERGTRQYVERTCGKKGDCLHVHKEITVPITEGAAVPITEVVSRGKEKREGTLTDCMQVQPVMVIELMQSGDTKEGMTTVVIDEGEGKVGEEERWTVRKWKCQAREGGRSRD</sequence>
<proteinExistence type="predicted"/>
<organism evidence="1 2">
    <name type="scientific">Carpinus fangiana</name>
    <dbReference type="NCBI Taxonomy" id="176857"/>
    <lineage>
        <taxon>Eukaryota</taxon>
        <taxon>Viridiplantae</taxon>
        <taxon>Streptophyta</taxon>
        <taxon>Embryophyta</taxon>
        <taxon>Tracheophyta</taxon>
        <taxon>Spermatophyta</taxon>
        <taxon>Magnoliopsida</taxon>
        <taxon>eudicotyledons</taxon>
        <taxon>Gunneridae</taxon>
        <taxon>Pentapetalae</taxon>
        <taxon>rosids</taxon>
        <taxon>fabids</taxon>
        <taxon>Fagales</taxon>
        <taxon>Betulaceae</taxon>
        <taxon>Carpinus</taxon>
    </lineage>
</organism>
<reference evidence="1 2" key="1">
    <citation type="submission" date="2019-06" db="EMBL/GenBank/DDBJ databases">
        <title>A chromosomal-level reference genome of Carpinus fangiana (Coryloideae, Betulaceae).</title>
        <authorList>
            <person name="Yang X."/>
            <person name="Wang Z."/>
            <person name="Zhang L."/>
            <person name="Hao G."/>
            <person name="Liu J."/>
            <person name="Yang Y."/>
        </authorList>
    </citation>
    <scope>NUCLEOTIDE SEQUENCE [LARGE SCALE GENOMIC DNA]</scope>
    <source>
        <strain evidence="1">Cfa_2016G</strain>
        <tissue evidence="1">Leaf</tissue>
    </source>
</reference>
<evidence type="ECO:0000313" key="2">
    <source>
        <dbReference type="Proteomes" id="UP000327013"/>
    </source>
</evidence>
<keyword evidence="2" id="KW-1185">Reference proteome</keyword>
<gene>
    <name evidence="1" type="ORF">FH972_014914</name>
</gene>
<dbReference type="AlphaFoldDB" id="A0A5N6RES7"/>
<dbReference type="Proteomes" id="UP000327013">
    <property type="component" value="Chromosome 6"/>
</dbReference>
<dbReference type="EMBL" id="CM017326">
    <property type="protein sequence ID" value="KAE8076251.1"/>
    <property type="molecule type" value="Genomic_DNA"/>
</dbReference>
<protein>
    <submittedName>
        <fullName evidence="1">Uncharacterized protein</fullName>
    </submittedName>
</protein>
<accession>A0A5N6RES7</accession>
<evidence type="ECO:0000313" key="1">
    <source>
        <dbReference type="EMBL" id="KAE8076251.1"/>
    </source>
</evidence>